<dbReference type="Pfam" id="PF00144">
    <property type="entry name" value="Beta-lactamase"/>
    <property type="match status" value="1"/>
</dbReference>
<organism evidence="3 4">
    <name type="scientific">Polaribacter porphyrae</name>
    <dbReference type="NCBI Taxonomy" id="1137780"/>
    <lineage>
        <taxon>Bacteria</taxon>
        <taxon>Pseudomonadati</taxon>
        <taxon>Bacteroidota</taxon>
        <taxon>Flavobacteriia</taxon>
        <taxon>Flavobacteriales</taxon>
        <taxon>Flavobacteriaceae</taxon>
    </lineage>
</organism>
<dbReference type="PROSITE" id="PS50005">
    <property type="entry name" value="TPR"/>
    <property type="match status" value="1"/>
</dbReference>
<name>A0A2S7WR87_9FLAO</name>
<proteinExistence type="predicted"/>
<protein>
    <recommendedName>
        <fullName evidence="2">Beta-lactamase-related domain-containing protein</fullName>
    </recommendedName>
</protein>
<dbReference type="InterPro" id="IPR050491">
    <property type="entry name" value="AmpC-like"/>
</dbReference>
<keyword evidence="4" id="KW-1185">Reference proteome</keyword>
<dbReference type="RefSeq" id="WP_105016700.1">
    <property type="nucleotide sequence ID" value="NZ_MSCN01000001.1"/>
</dbReference>
<dbReference type="InterPro" id="IPR019734">
    <property type="entry name" value="TPR_rpt"/>
</dbReference>
<evidence type="ECO:0000313" key="4">
    <source>
        <dbReference type="Proteomes" id="UP000238882"/>
    </source>
</evidence>
<dbReference type="InterPro" id="IPR012338">
    <property type="entry name" value="Beta-lactam/transpept-like"/>
</dbReference>
<dbReference type="Gene3D" id="3.40.710.10">
    <property type="entry name" value="DD-peptidase/beta-lactamase superfamily"/>
    <property type="match status" value="1"/>
</dbReference>
<evidence type="ECO:0000313" key="3">
    <source>
        <dbReference type="EMBL" id="PQJ80104.1"/>
    </source>
</evidence>
<dbReference type="PROSITE" id="PS51257">
    <property type="entry name" value="PROKAR_LIPOPROTEIN"/>
    <property type="match status" value="1"/>
</dbReference>
<reference evidence="3 4" key="1">
    <citation type="submission" date="2016-12" db="EMBL/GenBank/DDBJ databases">
        <title>Trade-off between light-utilization and light-protection in marine flavobacteria.</title>
        <authorList>
            <person name="Kumagai Y."/>
            <person name="Yoshizawa S."/>
            <person name="Kogure K."/>
            <person name="Iwasaki W."/>
        </authorList>
    </citation>
    <scope>NUCLEOTIDE SEQUENCE [LARGE SCALE GENOMIC DNA]</scope>
    <source>
        <strain evidence="3 4">NBRC 108759</strain>
    </source>
</reference>
<dbReference type="Gene3D" id="1.25.40.10">
    <property type="entry name" value="Tetratricopeptide repeat domain"/>
    <property type="match status" value="1"/>
</dbReference>
<dbReference type="SUPFAM" id="SSF48452">
    <property type="entry name" value="TPR-like"/>
    <property type="match status" value="1"/>
</dbReference>
<evidence type="ECO:0000256" key="1">
    <source>
        <dbReference type="PROSITE-ProRule" id="PRU00339"/>
    </source>
</evidence>
<keyword evidence="1" id="KW-0802">TPR repeat</keyword>
<comment type="caution">
    <text evidence="3">The sequence shown here is derived from an EMBL/GenBank/DDBJ whole genome shotgun (WGS) entry which is preliminary data.</text>
</comment>
<gene>
    <name evidence="3" type="ORF">BTO18_13380</name>
</gene>
<dbReference type="SUPFAM" id="SSF56601">
    <property type="entry name" value="beta-lactamase/transpeptidase-like"/>
    <property type="match status" value="1"/>
</dbReference>
<dbReference type="AlphaFoldDB" id="A0A2S7WR87"/>
<feature type="repeat" description="TPR" evidence="1">
    <location>
        <begin position="450"/>
        <end position="483"/>
    </location>
</feature>
<dbReference type="OrthoDB" id="9793489at2"/>
<dbReference type="PANTHER" id="PTHR46825">
    <property type="entry name" value="D-ALANYL-D-ALANINE-CARBOXYPEPTIDASE/ENDOPEPTIDASE AMPH"/>
    <property type="match status" value="1"/>
</dbReference>
<sequence>MKSITQCFTIYLLFISFFSCKKNEIQSTNSKVEKYKDFVAKMHQKGFTTGNILVYENEKIIFQSANGLRSIDPVDSLTLDSQFRLASISKQFTGISIAKLKIAGKITYNQKVNTILKDFLYDNITIKHLLHHTSGLADYEAIIEENFEPKDSEKRYILGNNEILEVYYKVNPKLNFEPGEQWEYSNTGYMVLASIVEKVSGKHFSIFLKENIFDPLEMNNSTLYNYQEKRDPNMPNRVFGYSTAFNQKDLYLYDYDIVNDVRGDGGIYSTLHDLYKWNLAISNYKVLPKKELKEAWSWGSLNDGTKTRYGFGFKFLKDKKMPKTVFHAGEWVAFGTFLLNEYETKSGYIVLTNNNTPNHIAITDAIDSIRADKPYSLPKKSIAESFAGLMYSENLAKAMQFLDNNKNDSEHYFIDENHLNYLGSVLARNKNIDEALTVFKLNIERFPNSANVYDSYGEALLIKGDSLSALKYFKTAYKMDKSFENTRRTILKIEKALKN</sequence>
<dbReference type="EMBL" id="MSCN01000001">
    <property type="protein sequence ID" value="PQJ80104.1"/>
    <property type="molecule type" value="Genomic_DNA"/>
</dbReference>
<dbReference type="InterPro" id="IPR001466">
    <property type="entry name" value="Beta-lactam-related"/>
</dbReference>
<feature type="domain" description="Beta-lactamase-related" evidence="2">
    <location>
        <begin position="39"/>
        <end position="364"/>
    </location>
</feature>
<evidence type="ECO:0000259" key="2">
    <source>
        <dbReference type="Pfam" id="PF00144"/>
    </source>
</evidence>
<dbReference type="PANTHER" id="PTHR46825:SF9">
    <property type="entry name" value="BETA-LACTAMASE-RELATED DOMAIN-CONTAINING PROTEIN"/>
    <property type="match status" value="1"/>
</dbReference>
<dbReference type="InterPro" id="IPR011990">
    <property type="entry name" value="TPR-like_helical_dom_sf"/>
</dbReference>
<dbReference type="Proteomes" id="UP000238882">
    <property type="component" value="Unassembled WGS sequence"/>
</dbReference>
<accession>A0A2S7WR87</accession>